<proteinExistence type="predicted"/>
<keyword evidence="1" id="KW-0812">Transmembrane</keyword>
<sequence>MKNMVRISWKVIVPAATLILAAGLSSIHAAAQSTGETPGGDSVSLLTGWPLAIVTAVATTVGTIAVTYFNHRLTVGRDSNEERAKHATYVATRVVCILDPFVLHCVDVIHDQGEYIDGELTPQVDAPGLEFPADLDWKTMDAALMYRTLSLPNEIAAADSKISAFAEHSGPPNWDEVWEERRYQYGRVGLYALDLAADLRKRYGLAQPDYSRWNPRDTLDIAYTAEDAKRKKVSGASRT</sequence>
<evidence type="ECO:0000313" key="3">
    <source>
        <dbReference type="EMBL" id="RAZ92372.1"/>
    </source>
</evidence>
<name>A0A330HXH2_9HYPH</name>
<feature type="transmembrane region" description="Helical" evidence="1">
    <location>
        <begin position="45"/>
        <end position="69"/>
    </location>
</feature>
<evidence type="ECO:0000256" key="1">
    <source>
        <dbReference type="SAM" id="Phobius"/>
    </source>
</evidence>
<feature type="chain" id="PRO_5016417110" evidence="2">
    <location>
        <begin position="30"/>
        <end position="239"/>
    </location>
</feature>
<reference evidence="3 4" key="2">
    <citation type="submission" date="2018-07" db="EMBL/GenBank/DDBJ databases">
        <title>Diversity of Mesorhizobium strains in Brazil.</title>
        <authorList>
            <person name="Helene L.C.F."/>
            <person name="Dall'Agnol R."/>
            <person name="Delamuta J.R.M."/>
            <person name="Hungria M."/>
        </authorList>
    </citation>
    <scope>NUCLEOTIDE SEQUENCE [LARGE SCALE GENOMIC DNA]</scope>
    <source>
        <strain evidence="3 4">AC99b</strain>
    </source>
</reference>
<dbReference type="EMBL" id="QMBP01000001">
    <property type="protein sequence ID" value="RAZ92372.1"/>
    <property type="molecule type" value="Genomic_DNA"/>
</dbReference>
<evidence type="ECO:0000313" key="4">
    <source>
        <dbReference type="Proteomes" id="UP000251558"/>
    </source>
</evidence>
<dbReference type="AlphaFoldDB" id="A0A330HXH2"/>
<comment type="caution">
    <text evidence="3">The sequence shown here is derived from an EMBL/GenBank/DDBJ whole genome shotgun (WGS) entry which is preliminary data.</text>
</comment>
<dbReference type="Proteomes" id="UP000251558">
    <property type="component" value="Unassembled WGS sequence"/>
</dbReference>
<keyword evidence="2" id="KW-0732">Signal</keyword>
<reference evidence="4" key="1">
    <citation type="submission" date="2018-06" db="EMBL/GenBank/DDBJ databases">
        <authorList>
            <person name="Helene L.C."/>
            <person name="Dall'Agnol R."/>
            <person name="Delamuta J.R."/>
            <person name="Hungria M."/>
        </authorList>
    </citation>
    <scope>NUCLEOTIDE SEQUENCE [LARGE SCALE GENOMIC DNA]</scope>
    <source>
        <strain evidence="4">AC99b</strain>
    </source>
</reference>
<keyword evidence="1" id="KW-0472">Membrane</keyword>
<dbReference type="RefSeq" id="WP_112094900.1">
    <property type="nucleotide sequence ID" value="NZ_QMBP01000001.1"/>
</dbReference>
<feature type="signal peptide" evidence="2">
    <location>
        <begin position="1"/>
        <end position="29"/>
    </location>
</feature>
<keyword evidence="1" id="KW-1133">Transmembrane helix</keyword>
<evidence type="ECO:0000256" key="2">
    <source>
        <dbReference type="SAM" id="SignalP"/>
    </source>
</evidence>
<accession>A0A330HXH2</accession>
<protein>
    <submittedName>
        <fullName evidence="3">Uncharacterized protein</fullName>
    </submittedName>
</protein>
<dbReference type="OrthoDB" id="1250928at2"/>
<gene>
    <name evidence="3" type="ORF">DPM33_00125</name>
</gene>
<keyword evidence="4" id="KW-1185">Reference proteome</keyword>
<organism evidence="3 4">
    <name type="scientific">Mesorhizobium hawassense</name>
    <dbReference type="NCBI Taxonomy" id="1209954"/>
    <lineage>
        <taxon>Bacteria</taxon>
        <taxon>Pseudomonadati</taxon>
        <taxon>Pseudomonadota</taxon>
        <taxon>Alphaproteobacteria</taxon>
        <taxon>Hyphomicrobiales</taxon>
        <taxon>Phyllobacteriaceae</taxon>
        <taxon>Mesorhizobium</taxon>
    </lineage>
</organism>